<protein>
    <submittedName>
        <fullName evidence="1">DEAD/DEAH box helicase family protein</fullName>
    </submittedName>
</protein>
<accession>A0AA43ZM35</accession>
<dbReference type="AlphaFoldDB" id="A0AA43ZM35"/>
<organism evidence="1 2">
    <name type="scientific">Ferranicluibacter rubi</name>
    <dbReference type="NCBI Taxonomy" id="2715133"/>
    <lineage>
        <taxon>Bacteria</taxon>
        <taxon>Pseudomonadati</taxon>
        <taxon>Pseudomonadota</taxon>
        <taxon>Alphaproteobacteria</taxon>
        <taxon>Hyphomicrobiales</taxon>
        <taxon>Rhizobiaceae</taxon>
        <taxon>Ferranicluibacter</taxon>
    </lineage>
</organism>
<gene>
    <name evidence="1" type="ORF">G8E10_24995</name>
</gene>
<evidence type="ECO:0000313" key="1">
    <source>
        <dbReference type="EMBL" id="NHT78961.1"/>
    </source>
</evidence>
<evidence type="ECO:0000313" key="2">
    <source>
        <dbReference type="Proteomes" id="UP001155840"/>
    </source>
</evidence>
<comment type="caution">
    <text evidence="1">The sequence shown here is derived from an EMBL/GenBank/DDBJ whole genome shotgun (WGS) entry which is preliminary data.</text>
</comment>
<dbReference type="EMBL" id="JAANCM010000023">
    <property type="protein sequence ID" value="NHT78961.1"/>
    <property type="molecule type" value="Genomic_DNA"/>
</dbReference>
<dbReference type="InterPro" id="IPR027417">
    <property type="entry name" value="P-loop_NTPase"/>
</dbReference>
<dbReference type="RefSeq" id="WP_167131130.1">
    <property type="nucleotide sequence ID" value="NZ_JAANCM010000023.1"/>
</dbReference>
<sequence length="654" mass="72282">MTFGQVATDFLATDREGQPPVRVIKAEAGLGKSTAVLAEIRKQLRDNPALRFLYMVPSLDLADELATKALADFGIEARVMRGRSQRQPNSTATMCAKSDIAEALATQNVSVTTTLCRSEDDQGNVSECPFYATCPYIAQLQAAKAGGLVIASHQYLSVRMEALKDVDWLIIDESFWQVLCAQKLVDLGRFTTYRGVGDSFRGRKGESRPEFDQRTAAATEKMIDAVARFANVVDDAARADRQPTLADFAAEGFTAEECDDLATLEYSRITTPEITAGMDEDMQRSLLEKAHVQEAYGFVRIWKILAAELRSGRQGESHGLVIEWGVLDPKTNKPANFIHAHWSRDPRFKEVPTLIIDADADPEIIGRFYPTAETVQIAAEWQNVEIVQVTDKTGSAQSLKGERRRDDVYNTALDMADRLASVIGNDPARRPLLVSQKAVIQAYSEAGDLDRAPFDTAWFGNTRGKDQWKQTAGIVVAGRIEPSPQALEAMARSIWFGSEEALTFMEPNAEGRFMLPKCQHWTTAKSGQSATVAVSYHPDRRADRVLRQVREAELMQALARVRPIHRGADNPCQIIVLTNVPLPIEADRFATWNEVVPDRHDLMRLAGFIPEKSNDAADVFPSLWTSATAVRIAASRRAERAFPAFAGGVSGSIY</sequence>
<dbReference type="Proteomes" id="UP001155840">
    <property type="component" value="Unassembled WGS sequence"/>
</dbReference>
<keyword evidence="1" id="KW-0067">ATP-binding</keyword>
<feature type="non-terminal residue" evidence="1">
    <location>
        <position position="654"/>
    </location>
</feature>
<dbReference type="SUPFAM" id="SSF52540">
    <property type="entry name" value="P-loop containing nucleoside triphosphate hydrolases"/>
    <property type="match status" value="1"/>
</dbReference>
<dbReference type="Gene3D" id="3.40.50.300">
    <property type="entry name" value="P-loop containing nucleotide triphosphate hydrolases"/>
    <property type="match status" value="1"/>
</dbReference>
<dbReference type="GO" id="GO:0004386">
    <property type="term" value="F:helicase activity"/>
    <property type="evidence" value="ECO:0007669"/>
    <property type="project" value="UniProtKB-KW"/>
</dbReference>
<proteinExistence type="predicted"/>
<name>A0AA43ZM35_9HYPH</name>
<keyword evidence="1" id="KW-0378">Hydrolase</keyword>
<keyword evidence="1" id="KW-0547">Nucleotide-binding</keyword>
<keyword evidence="2" id="KW-1185">Reference proteome</keyword>
<reference evidence="1" key="1">
    <citation type="submission" date="2020-03" db="EMBL/GenBank/DDBJ databases">
        <title>Ferranicluibacter endophyticum gen. nov., sp. nov., a new genus isolated from Rubus ulmifolius Schott. stem.</title>
        <authorList>
            <person name="Roca-Couso R."/>
            <person name="Flores-Felix J.D."/>
            <person name="Igual J.M."/>
            <person name="Rivas R."/>
        </authorList>
    </citation>
    <scope>NUCLEOTIDE SEQUENCE</scope>
    <source>
        <strain evidence="1">CRRU44</strain>
    </source>
</reference>
<keyword evidence="1" id="KW-0347">Helicase</keyword>